<accession>A0A9D2F573</accession>
<feature type="non-terminal residue" evidence="2">
    <location>
        <position position="1"/>
    </location>
</feature>
<dbReference type="Pfam" id="PF01381">
    <property type="entry name" value="HTH_3"/>
    <property type="match status" value="1"/>
</dbReference>
<dbReference type="PROSITE" id="PS50943">
    <property type="entry name" value="HTH_CROC1"/>
    <property type="match status" value="2"/>
</dbReference>
<dbReference type="InterPro" id="IPR001387">
    <property type="entry name" value="Cro/C1-type_HTH"/>
</dbReference>
<dbReference type="Gene3D" id="1.10.260.40">
    <property type="entry name" value="lambda repressor-like DNA-binding domains"/>
    <property type="match status" value="1"/>
</dbReference>
<comment type="caution">
    <text evidence="2">The sequence shown here is derived from an EMBL/GenBank/DDBJ whole genome shotgun (WGS) entry which is preliminary data.</text>
</comment>
<dbReference type="InterPro" id="IPR010982">
    <property type="entry name" value="Lambda_DNA-bd_dom_sf"/>
</dbReference>
<protein>
    <submittedName>
        <fullName evidence="2">Helix-turn-helix transcriptional regulator</fullName>
    </submittedName>
</protein>
<evidence type="ECO:0000259" key="1">
    <source>
        <dbReference type="PROSITE" id="PS50943"/>
    </source>
</evidence>
<reference evidence="2" key="1">
    <citation type="journal article" date="2021" name="PeerJ">
        <title>Extensive microbial diversity within the chicken gut microbiome revealed by metagenomics and culture.</title>
        <authorList>
            <person name="Gilroy R."/>
            <person name="Ravi A."/>
            <person name="Getino M."/>
            <person name="Pursley I."/>
            <person name="Horton D.L."/>
            <person name="Alikhan N.F."/>
            <person name="Baker D."/>
            <person name="Gharbi K."/>
            <person name="Hall N."/>
            <person name="Watson M."/>
            <person name="Adriaenssens E.M."/>
            <person name="Foster-Nyarko E."/>
            <person name="Jarju S."/>
            <person name="Secka A."/>
            <person name="Antonio M."/>
            <person name="Oren A."/>
            <person name="Chaudhuri R.R."/>
            <person name="La Ragione R."/>
            <person name="Hildebrand F."/>
            <person name="Pallen M.J."/>
        </authorList>
    </citation>
    <scope>NUCLEOTIDE SEQUENCE</scope>
    <source>
        <strain evidence="2">3436</strain>
    </source>
</reference>
<sequence>TLQRYETGGIGNLPLDKLEVLAKALRCSPAYLMGWADEDTSLVAYLIKDTRIRSGMSIEDLSSNSGLPVSLLEDYERDAKKPNIEDLGKIANALSISAYSLADFDLATNMMALDLNNARYEYGEEYNQYARMVQAFSYLNHLGAEKAASAVEDLAKIQEYRRDEDKF</sequence>
<organism evidence="2 3">
    <name type="scientific">Candidatus Gemmiger excrementavium</name>
    <dbReference type="NCBI Taxonomy" id="2838608"/>
    <lineage>
        <taxon>Bacteria</taxon>
        <taxon>Bacillati</taxon>
        <taxon>Bacillota</taxon>
        <taxon>Clostridia</taxon>
        <taxon>Eubacteriales</taxon>
        <taxon>Gemmiger</taxon>
    </lineage>
</organism>
<proteinExistence type="predicted"/>
<dbReference type="Proteomes" id="UP000824031">
    <property type="component" value="Unassembled WGS sequence"/>
</dbReference>
<reference evidence="2" key="2">
    <citation type="submission" date="2021-04" db="EMBL/GenBank/DDBJ databases">
        <authorList>
            <person name="Gilroy R."/>
        </authorList>
    </citation>
    <scope>NUCLEOTIDE SEQUENCE</scope>
    <source>
        <strain evidence="2">3436</strain>
    </source>
</reference>
<dbReference type="CDD" id="cd00093">
    <property type="entry name" value="HTH_XRE"/>
    <property type="match status" value="1"/>
</dbReference>
<dbReference type="SUPFAM" id="SSF47413">
    <property type="entry name" value="lambda repressor-like DNA-binding domains"/>
    <property type="match status" value="1"/>
</dbReference>
<evidence type="ECO:0000313" key="2">
    <source>
        <dbReference type="EMBL" id="HIZ49392.1"/>
    </source>
</evidence>
<dbReference type="GO" id="GO:0003677">
    <property type="term" value="F:DNA binding"/>
    <property type="evidence" value="ECO:0007669"/>
    <property type="project" value="InterPro"/>
</dbReference>
<feature type="domain" description="HTH cro/C1-type" evidence="1">
    <location>
        <begin position="1"/>
        <end position="32"/>
    </location>
</feature>
<dbReference type="AlphaFoldDB" id="A0A9D2F573"/>
<dbReference type="EMBL" id="DXBO01000175">
    <property type="protein sequence ID" value="HIZ49392.1"/>
    <property type="molecule type" value="Genomic_DNA"/>
</dbReference>
<feature type="domain" description="HTH cro/C1-type" evidence="1">
    <location>
        <begin position="47"/>
        <end position="101"/>
    </location>
</feature>
<name>A0A9D2F573_9FIRM</name>
<evidence type="ECO:0000313" key="3">
    <source>
        <dbReference type="Proteomes" id="UP000824031"/>
    </source>
</evidence>
<dbReference type="SMART" id="SM00530">
    <property type="entry name" value="HTH_XRE"/>
    <property type="match status" value="1"/>
</dbReference>
<gene>
    <name evidence="2" type="ORF">H9810_11815</name>
</gene>